<sequence>MSHNDRFAISGPTSNPTNSFGTKRCPVSPRSIAIKSSYLSSWAYVYDPKRPVSPPSCAAEFPRLGLQHYDHRDVSPERELLPMKNGEISKERKKRVNQKAQPFPGREQTARQENSGRADRIPNHEMRKKASRVQERQALISMEADDGKGRRRRKEVRRMANASFSNGGDVGHWDGYLR</sequence>
<dbReference type="AlphaFoldDB" id="A0A6A5UFV3"/>
<evidence type="ECO:0000313" key="2">
    <source>
        <dbReference type="EMBL" id="KAF1962642.1"/>
    </source>
</evidence>
<feature type="region of interest" description="Disordered" evidence="1">
    <location>
        <begin position="1"/>
        <end position="27"/>
    </location>
</feature>
<feature type="compositionally biased region" description="Polar residues" evidence="1">
    <location>
        <begin position="11"/>
        <end position="21"/>
    </location>
</feature>
<keyword evidence="3" id="KW-1185">Reference proteome</keyword>
<evidence type="ECO:0000256" key="1">
    <source>
        <dbReference type="SAM" id="MobiDB-lite"/>
    </source>
</evidence>
<accession>A0A6A5UFV3</accession>
<proteinExistence type="predicted"/>
<gene>
    <name evidence="2" type="ORF">CC80DRAFT_565110</name>
</gene>
<dbReference type="Proteomes" id="UP000800035">
    <property type="component" value="Unassembled WGS sequence"/>
</dbReference>
<feature type="compositionally biased region" description="Basic and acidic residues" evidence="1">
    <location>
        <begin position="108"/>
        <end position="125"/>
    </location>
</feature>
<dbReference type="EMBL" id="ML976978">
    <property type="protein sequence ID" value="KAF1962642.1"/>
    <property type="molecule type" value="Genomic_DNA"/>
</dbReference>
<evidence type="ECO:0000313" key="3">
    <source>
        <dbReference type="Proteomes" id="UP000800035"/>
    </source>
</evidence>
<protein>
    <submittedName>
        <fullName evidence="2">Uncharacterized protein</fullName>
    </submittedName>
</protein>
<organism evidence="2 3">
    <name type="scientific">Byssothecium circinans</name>
    <dbReference type="NCBI Taxonomy" id="147558"/>
    <lineage>
        <taxon>Eukaryota</taxon>
        <taxon>Fungi</taxon>
        <taxon>Dikarya</taxon>
        <taxon>Ascomycota</taxon>
        <taxon>Pezizomycotina</taxon>
        <taxon>Dothideomycetes</taxon>
        <taxon>Pleosporomycetidae</taxon>
        <taxon>Pleosporales</taxon>
        <taxon>Massarineae</taxon>
        <taxon>Massarinaceae</taxon>
        <taxon>Byssothecium</taxon>
    </lineage>
</organism>
<name>A0A6A5UFV3_9PLEO</name>
<reference evidence="2" key="1">
    <citation type="journal article" date="2020" name="Stud. Mycol.">
        <title>101 Dothideomycetes genomes: a test case for predicting lifestyles and emergence of pathogens.</title>
        <authorList>
            <person name="Haridas S."/>
            <person name="Albert R."/>
            <person name="Binder M."/>
            <person name="Bloem J."/>
            <person name="Labutti K."/>
            <person name="Salamov A."/>
            <person name="Andreopoulos B."/>
            <person name="Baker S."/>
            <person name="Barry K."/>
            <person name="Bills G."/>
            <person name="Bluhm B."/>
            <person name="Cannon C."/>
            <person name="Castanera R."/>
            <person name="Culley D."/>
            <person name="Daum C."/>
            <person name="Ezra D."/>
            <person name="Gonzalez J."/>
            <person name="Henrissat B."/>
            <person name="Kuo A."/>
            <person name="Liang C."/>
            <person name="Lipzen A."/>
            <person name="Lutzoni F."/>
            <person name="Magnuson J."/>
            <person name="Mondo S."/>
            <person name="Nolan M."/>
            <person name="Ohm R."/>
            <person name="Pangilinan J."/>
            <person name="Park H.-J."/>
            <person name="Ramirez L."/>
            <person name="Alfaro M."/>
            <person name="Sun H."/>
            <person name="Tritt A."/>
            <person name="Yoshinaga Y."/>
            <person name="Zwiers L.-H."/>
            <person name="Turgeon B."/>
            <person name="Goodwin S."/>
            <person name="Spatafora J."/>
            <person name="Crous P."/>
            <person name="Grigoriev I."/>
        </authorList>
    </citation>
    <scope>NUCLEOTIDE SEQUENCE</scope>
    <source>
        <strain evidence="2">CBS 675.92</strain>
    </source>
</reference>
<feature type="region of interest" description="Disordered" evidence="1">
    <location>
        <begin position="77"/>
        <end position="178"/>
    </location>
</feature>